<keyword evidence="10" id="KW-0573">Peptidoglycan synthesis</keyword>
<dbReference type="GO" id="GO:0004180">
    <property type="term" value="F:carboxypeptidase activity"/>
    <property type="evidence" value="ECO:0007669"/>
    <property type="project" value="UniProtKB-KW"/>
</dbReference>
<keyword evidence="6" id="KW-0645">Protease</keyword>
<keyword evidence="5 16" id="KW-0121">Carboxypeptidase</keyword>
<keyword evidence="17" id="KW-1185">Reference proteome</keyword>
<evidence type="ECO:0000256" key="2">
    <source>
        <dbReference type="ARBA" id="ARBA00004752"/>
    </source>
</evidence>
<dbReference type="RefSeq" id="WP_191341724.1">
    <property type="nucleotide sequence ID" value="NZ_JAUDCK010000071.1"/>
</dbReference>
<dbReference type="Gene3D" id="2.60.410.10">
    <property type="entry name" value="D-Ala-D-Ala carboxypeptidase, C-terminal domain"/>
    <property type="match status" value="1"/>
</dbReference>
<dbReference type="PANTHER" id="PTHR21581:SF6">
    <property type="entry name" value="TRAFFICKING PROTEIN PARTICLE COMPLEX SUBUNIT 12"/>
    <property type="match status" value="1"/>
</dbReference>
<dbReference type="InterPro" id="IPR018044">
    <property type="entry name" value="Peptidase_S11"/>
</dbReference>
<accession>A0ABT7UN18</accession>
<comment type="function">
    <text evidence="1">Removes C-terminal D-alanyl residues from sugar-peptide cell wall precursors.</text>
</comment>
<gene>
    <name evidence="16" type="ORF">QUV98_11295</name>
</gene>
<feature type="domain" description="Peptidase S11 D-Ala-D-Ala carboxypeptidase A C-terminal" evidence="15">
    <location>
        <begin position="277"/>
        <end position="366"/>
    </location>
</feature>
<dbReference type="Proteomes" id="UP001529275">
    <property type="component" value="Unassembled WGS sequence"/>
</dbReference>
<evidence type="ECO:0000313" key="17">
    <source>
        <dbReference type="Proteomes" id="UP001529275"/>
    </source>
</evidence>
<name>A0ABT7UN18_9FIRM</name>
<evidence type="ECO:0000256" key="5">
    <source>
        <dbReference type="ARBA" id="ARBA00022645"/>
    </source>
</evidence>
<evidence type="ECO:0000256" key="9">
    <source>
        <dbReference type="ARBA" id="ARBA00022960"/>
    </source>
</evidence>
<dbReference type="Pfam" id="PF00768">
    <property type="entry name" value="Peptidase_S11"/>
    <property type="match status" value="1"/>
</dbReference>
<evidence type="ECO:0000256" key="10">
    <source>
        <dbReference type="ARBA" id="ARBA00022984"/>
    </source>
</evidence>
<dbReference type="Gene3D" id="3.40.710.10">
    <property type="entry name" value="DD-peptidase/beta-lactamase superfamily"/>
    <property type="match status" value="1"/>
</dbReference>
<dbReference type="InterPro" id="IPR001967">
    <property type="entry name" value="Peptidase_S11_N"/>
</dbReference>
<protein>
    <recommendedName>
        <fullName evidence="4">serine-type D-Ala-D-Ala carboxypeptidase</fullName>
        <ecNumber evidence="4">3.4.16.4</ecNumber>
    </recommendedName>
</protein>
<evidence type="ECO:0000256" key="1">
    <source>
        <dbReference type="ARBA" id="ARBA00003217"/>
    </source>
</evidence>
<dbReference type="EMBL" id="JAUDCK010000071">
    <property type="protein sequence ID" value="MDM8196902.1"/>
    <property type="molecule type" value="Genomic_DNA"/>
</dbReference>
<evidence type="ECO:0000256" key="3">
    <source>
        <dbReference type="ARBA" id="ARBA00007164"/>
    </source>
</evidence>
<evidence type="ECO:0000256" key="11">
    <source>
        <dbReference type="ARBA" id="ARBA00023316"/>
    </source>
</evidence>
<dbReference type="PANTHER" id="PTHR21581">
    <property type="entry name" value="D-ALANYL-D-ALANINE CARBOXYPEPTIDASE"/>
    <property type="match status" value="1"/>
</dbReference>
<evidence type="ECO:0000256" key="13">
    <source>
        <dbReference type="RuleBase" id="RU004016"/>
    </source>
</evidence>
<dbReference type="InterPro" id="IPR012338">
    <property type="entry name" value="Beta-lactam/transpept-like"/>
</dbReference>
<reference evidence="17" key="1">
    <citation type="submission" date="2023-06" db="EMBL/GenBank/DDBJ databases">
        <title>Identification and characterization of horizontal gene transfer across gut microbiota members of farm animals based on homology search.</title>
        <authorList>
            <person name="Zeman M."/>
            <person name="Kubasova T."/>
            <person name="Jahodarova E."/>
            <person name="Nykrynova M."/>
            <person name="Rychlik I."/>
        </authorList>
    </citation>
    <scope>NUCLEOTIDE SEQUENCE [LARGE SCALE GENOMIC DNA]</scope>
    <source>
        <strain evidence="17">ET341</strain>
    </source>
</reference>
<reference evidence="16 17" key="2">
    <citation type="submission" date="2023-06" db="EMBL/GenBank/DDBJ databases">
        <authorList>
            <person name="Zeman M."/>
            <person name="Kubasova T."/>
            <person name="Jahodarova E."/>
            <person name="Nykrynova M."/>
            <person name="Rychlik I."/>
        </authorList>
    </citation>
    <scope>NUCLEOTIDE SEQUENCE [LARGE SCALE GENOMIC DNA]</scope>
    <source>
        <strain evidence="16 17">ET341</strain>
    </source>
</reference>
<dbReference type="InterPro" id="IPR015956">
    <property type="entry name" value="Peniciliin-bd_prot_C_sf"/>
</dbReference>
<dbReference type="SUPFAM" id="SSF56601">
    <property type="entry name" value="beta-lactamase/transpeptidase-like"/>
    <property type="match status" value="1"/>
</dbReference>
<feature type="chain" id="PRO_5045251216" description="serine-type D-Ala-D-Ala carboxypeptidase" evidence="14">
    <location>
        <begin position="24"/>
        <end position="381"/>
    </location>
</feature>
<comment type="pathway">
    <text evidence="2">Cell wall biogenesis; peptidoglycan biosynthesis.</text>
</comment>
<organism evidence="16 17">
    <name type="scientific">Massilimicrobiota timonensis</name>
    <dbReference type="NCBI Taxonomy" id="1776392"/>
    <lineage>
        <taxon>Bacteria</taxon>
        <taxon>Bacillati</taxon>
        <taxon>Bacillota</taxon>
        <taxon>Erysipelotrichia</taxon>
        <taxon>Erysipelotrichales</taxon>
        <taxon>Erysipelotrichaceae</taxon>
        <taxon>Massilimicrobiota</taxon>
    </lineage>
</organism>
<dbReference type="InterPro" id="IPR012907">
    <property type="entry name" value="Peptidase_S11_C"/>
</dbReference>
<evidence type="ECO:0000256" key="14">
    <source>
        <dbReference type="SAM" id="SignalP"/>
    </source>
</evidence>
<evidence type="ECO:0000256" key="4">
    <source>
        <dbReference type="ARBA" id="ARBA00012448"/>
    </source>
</evidence>
<evidence type="ECO:0000256" key="8">
    <source>
        <dbReference type="ARBA" id="ARBA00022801"/>
    </source>
</evidence>
<evidence type="ECO:0000313" key="16">
    <source>
        <dbReference type="EMBL" id="MDM8196902.1"/>
    </source>
</evidence>
<evidence type="ECO:0000259" key="15">
    <source>
        <dbReference type="SMART" id="SM00936"/>
    </source>
</evidence>
<keyword evidence="11" id="KW-0961">Cell wall biogenesis/degradation</keyword>
<keyword evidence="7 14" id="KW-0732">Signal</keyword>
<keyword evidence="8 16" id="KW-0378">Hydrolase</keyword>
<proteinExistence type="inferred from homology"/>
<evidence type="ECO:0000256" key="7">
    <source>
        <dbReference type="ARBA" id="ARBA00022729"/>
    </source>
</evidence>
<evidence type="ECO:0000256" key="6">
    <source>
        <dbReference type="ARBA" id="ARBA00022670"/>
    </source>
</evidence>
<comment type="catalytic activity">
    <reaction evidence="12">
        <text>Preferential cleavage: (Ac)2-L-Lys-D-Ala-|-D-Ala. Also transpeptidation of peptidyl-alanyl moieties that are N-acyl substituents of D-alanine.</text>
        <dbReference type="EC" id="3.4.16.4"/>
    </reaction>
</comment>
<comment type="caution">
    <text evidence="16">The sequence shown here is derived from an EMBL/GenBank/DDBJ whole genome shotgun (WGS) entry which is preliminary data.</text>
</comment>
<dbReference type="EC" id="3.4.16.4" evidence="4"/>
<evidence type="ECO:0000256" key="12">
    <source>
        <dbReference type="ARBA" id="ARBA00034000"/>
    </source>
</evidence>
<dbReference type="SMART" id="SM00936">
    <property type="entry name" value="PBP5_C"/>
    <property type="match status" value="1"/>
</dbReference>
<dbReference type="Pfam" id="PF07943">
    <property type="entry name" value="PBP5_C"/>
    <property type="match status" value="1"/>
</dbReference>
<comment type="similarity">
    <text evidence="3 13">Belongs to the peptidase S11 family.</text>
</comment>
<feature type="signal peptide" evidence="14">
    <location>
        <begin position="1"/>
        <end position="23"/>
    </location>
</feature>
<dbReference type="SUPFAM" id="SSF69189">
    <property type="entry name" value="Penicillin-binding protein associated domain"/>
    <property type="match status" value="1"/>
</dbReference>
<dbReference type="InterPro" id="IPR037167">
    <property type="entry name" value="Peptidase_S11_C_sf"/>
</dbReference>
<sequence length="381" mass="42528">MIKKCLICLCVFVLCLQITPVHGEELKLAPNASASLLMEASSRQVLYSNHEKEKLFPASTTKIMTMILLFEAIEKGSLKWDEELTCSAYAASMGGSQIYLEEGEKMSVADLFKAISIASANDACVMIGERIAGTNDNFVKMMNEKAKELKLVNTHFVNPTGLHDDNHYTCALDLGTMAAYLIEMGGERLLQTTSLYDSYIREDTAHKFWLVNTNKLLKSYQGADGLKTGYTKEAGYCIVSTAKRNGLRLIAIVLKESDPKVRNQEVSQLLDYGFSLYENITLFQKNDVIEKVNIDNARVSQVEIIAKDDIQYVQDKNDTTKVTYQMNYTNLVPPLKKGEVVGHLLLMRGDVNIGSFDVTVKTDVEALSFVEKVVNQLKVLL</sequence>
<keyword evidence="9" id="KW-0133">Cell shape</keyword>
<dbReference type="PRINTS" id="PR00725">
    <property type="entry name" value="DADACBPTASE1"/>
</dbReference>